<dbReference type="Gene3D" id="3.40.630.30">
    <property type="match status" value="1"/>
</dbReference>
<dbReference type="PROSITE" id="PS51186">
    <property type="entry name" value="GNAT"/>
    <property type="match status" value="1"/>
</dbReference>
<protein>
    <submittedName>
        <fullName evidence="2">Acetyltransferase (GNAT) family protein</fullName>
    </submittedName>
</protein>
<dbReference type="InterPro" id="IPR000182">
    <property type="entry name" value="GNAT_dom"/>
</dbReference>
<evidence type="ECO:0000313" key="2">
    <source>
        <dbReference type="EMBL" id="SES20259.1"/>
    </source>
</evidence>
<keyword evidence="3" id="KW-1185">Reference proteome</keyword>
<dbReference type="GO" id="GO:0016747">
    <property type="term" value="F:acyltransferase activity, transferring groups other than amino-acyl groups"/>
    <property type="evidence" value="ECO:0007669"/>
    <property type="project" value="InterPro"/>
</dbReference>
<accession>A0A1H9VFC3</accession>
<dbReference type="CDD" id="cd04301">
    <property type="entry name" value="NAT_SF"/>
    <property type="match status" value="1"/>
</dbReference>
<proteinExistence type="predicted"/>
<dbReference type="EMBL" id="FOGI01000008">
    <property type="protein sequence ID" value="SES20259.1"/>
    <property type="molecule type" value="Genomic_DNA"/>
</dbReference>
<dbReference type="Pfam" id="PF00583">
    <property type="entry name" value="Acetyltransf_1"/>
    <property type="match status" value="1"/>
</dbReference>
<sequence>MTAPLLKAQSARFAALDPLLPAAVAPPPGDLITAALPDGERVAGMITKTTLDPGTPQTLWSAAKVWELHPMVGSSGGAGVDALLRRWPSIVANLSPGRDSACLSTWPSRDVTATAAFLAHGFVPLAVLAVRTGGPAPSGGPSSATVRRAVLSDLDALVASAMAEVEYSTLVGGAVLRAGAANIKRETLRRHLAQGDPVWIAEVDGIPVGHVEGWHTDSARGSWAETRVRHGRWGYVNCLSVLPTARGTGVGRALMDVAHAELLGPGTVGSFLYYNPPNPVSPVFWSRQHYRPLWTVWETRPATAIR</sequence>
<dbReference type="AlphaFoldDB" id="A0A1H9VFC3"/>
<reference evidence="3" key="1">
    <citation type="submission" date="2016-10" db="EMBL/GenBank/DDBJ databases">
        <authorList>
            <person name="Varghese N."/>
            <person name="Submissions S."/>
        </authorList>
    </citation>
    <scope>NUCLEOTIDE SEQUENCE [LARGE SCALE GENOMIC DNA]</scope>
    <source>
        <strain evidence="3">DSM 44260</strain>
    </source>
</reference>
<evidence type="ECO:0000259" key="1">
    <source>
        <dbReference type="PROSITE" id="PS51186"/>
    </source>
</evidence>
<dbReference type="Proteomes" id="UP000199051">
    <property type="component" value="Unassembled WGS sequence"/>
</dbReference>
<gene>
    <name evidence="2" type="ORF">SAMN04487818_108315</name>
</gene>
<dbReference type="STRING" id="155974.SAMN04487818_108315"/>
<organism evidence="2 3">
    <name type="scientific">Actinokineospora terrae</name>
    <dbReference type="NCBI Taxonomy" id="155974"/>
    <lineage>
        <taxon>Bacteria</taxon>
        <taxon>Bacillati</taxon>
        <taxon>Actinomycetota</taxon>
        <taxon>Actinomycetes</taxon>
        <taxon>Pseudonocardiales</taxon>
        <taxon>Pseudonocardiaceae</taxon>
        <taxon>Actinokineospora</taxon>
    </lineage>
</organism>
<keyword evidence="2" id="KW-0808">Transferase</keyword>
<dbReference type="SUPFAM" id="SSF55729">
    <property type="entry name" value="Acyl-CoA N-acyltransferases (Nat)"/>
    <property type="match status" value="1"/>
</dbReference>
<evidence type="ECO:0000313" key="3">
    <source>
        <dbReference type="Proteomes" id="UP000199051"/>
    </source>
</evidence>
<feature type="domain" description="N-acetyltransferase" evidence="1">
    <location>
        <begin position="144"/>
        <end position="303"/>
    </location>
</feature>
<dbReference type="InterPro" id="IPR016181">
    <property type="entry name" value="Acyl_CoA_acyltransferase"/>
</dbReference>
<name>A0A1H9VFC3_9PSEU</name>
<dbReference type="RefSeq" id="WP_092780749.1">
    <property type="nucleotide sequence ID" value="NZ_FOGI01000008.1"/>
</dbReference>